<keyword evidence="2" id="KW-1133">Transmembrane helix</keyword>
<sequence>MMPILQTRRKKQTRRRYPPHDPPHDPPHVLLRALHRAHLHDLHRVRLRDHLRGPCPSSSSFLLLRDLAASSSSSPRTKTPCLPSTSPSSYPSCRLSPCHPCPCHPCPCPSPSSPRAPILFLILILVLVFFLFLILAFFIFVLFLFLLFFWLRVLGVGWRRASVISNRGAARYPAWRIRIVVLLGRRWVRVGGRILLMLLLLLLVVRRILTPGGTIRMLLVWRCAGWRVLMLPVLLLSVLLTVWWMLLLLLLSIGLLRVLPLWRGASTPVVIVRRHGCGVCLLVYLASELEAGERLQAFEAKL</sequence>
<feature type="compositionally biased region" description="Basic residues" evidence="1">
    <location>
        <begin position="7"/>
        <end position="17"/>
    </location>
</feature>
<feature type="compositionally biased region" description="Basic and acidic residues" evidence="1">
    <location>
        <begin position="18"/>
        <end position="27"/>
    </location>
</feature>
<dbReference type="EMBL" id="KZ805311">
    <property type="protein sequence ID" value="PVI05845.1"/>
    <property type="molecule type" value="Genomic_DNA"/>
</dbReference>
<gene>
    <name evidence="3" type="ORF">DM02DRAFT_53291</name>
</gene>
<evidence type="ECO:0000313" key="3">
    <source>
        <dbReference type="EMBL" id="PVI05845.1"/>
    </source>
</evidence>
<feature type="transmembrane region" description="Helical" evidence="2">
    <location>
        <begin position="190"/>
        <end position="209"/>
    </location>
</feature>
<name>A0A2V1E9D0_9PLEO</name>
<evidence type="ECO:0000313" key="4">
    <source>
        <dbReference type="Proteomes" id="UP000244855"/>
    </source>
</evidence>
<evidence type="ECO:0000256" key="1">
    <source>
        <dbReference type="SAM" id="MobiDB-lite"/>
    </source>
</evidence>
<protein>
    <submittedName>
        <fullName evidence="3">Uncharacterized protein</fullName>
    </submittedName>
</protein>
<dbReference type="AlphaFoldDB" id="A0A2V1E9D0"/>
<keyword evidence="4" id="KW-1185">Reference proteome</keyword>
<accession>A0A2V1E9D0</accession>
<keyword evidence="2" id="KW-0472">Membrane</keyword>
<evidence type="ECO:0000256" key="2">
    <source>
        <dbReference type="SAM" id="Phobius"/>
    </source>
</evidence>
<keyword evidence="2" id="KW-0812">Transmembrane</keyword>
<organism evidence="3 4">
    <name type="scientific">Periconia macrospinosa</name>
    <dbReference type="NCBI Taxonomy" id="97972"/>
    <lineage>
        <taxon>Eukaryota</taxon>
        <taxon>Fungi</taxon>
        <taxon>Dikarya</taxon>
        <taxon>Ascomycota</taxon>
        <taxon>Pezizomycotina</taxon>
        <taxon>Dothideomycetes</taxon>
        <taxon>Pleosporomycetidae</taxon>
        <taxon>Pleosporales</taxon>
        <taxon>Massarineae</taxon>
        <taxon>Periconiaceae</taxon>
        <taxon>Periconia</taxon>
    </lineage>
</organism>
<feature type="transmembrane region" description="Helical" evidence="2">
    <location>
        <begin position="229"/>
        <end position="256"/>
    </location>
</feature>
<feature type="transmembrane region" description="Helical" evidence="2">
    <location>
        <begin position="118"/>
        <end position="151"/>
    </location>
</feature>
<dbReference type="Proteomes" id="UP000244855">
    <property type="component" value="Unassembled WGS sequence"/>
</dbReference>
<feature type="region of interest" description="Disordered" evidence="1">
    <location>
        <begin position="1"/>
        <end position="27"/>
    </location>
</feature>
<reference evidence="3 4" key="1">
    <citation type="journal article" date="2018" name="Sci. Rep.">
        <title>Comparative genomics provides insights into the lifestyle and reveals functional heterogeneity of dark septate endophytic fungi.</title>
        <authorList>
            <person name="Knapp D.G."/>
            <person name="Nemeth J.B."/>
            <person name="Barry K."/>
            <person name="Hainaut M."/>
            <person name="Henrissat B."/>
            <person name="Johnson J."/>
            <person name="Kuo A."/>
            <person name="Lim J.H.P."/>
            <person name="Lipzen A."/>
            <person name="Nolan M."/>
            <person name="Ohm R.A."/>
            <person name="Tamas L."/>
            <person name="Grigoriev I.V."/>
            <person name="Spatafora J.W."/>
            <person name="Nagy L.G."/>
            <person name="Kovacs G.M."/>
        </authorList>
    </citation>
    <scope>NUCLEOTIDE SEQUENCE [LARGE SCALE GENOMIC DNA]</scope>
    <source>
        <strain evidence="3 4">DSE2036</strain>
    </source>
</reference>
<proteinExistence type="predicted"/>